<gene>
    <name evidence="1" type="ORF">LIER_15652</name>
</gene>
<reference evidence="1 2" key="1">
    <citation type="submission" date="2024-01" db="EMBL/GenBank/DDBJ databases">
        <title>The complete chloroplast genome sequence of Lithospermum erythrorhizon: insights into the phylogenetic relationship among Boraginaceae species and the maternal lineages of purple gromwells.</title>
        <authorList>
            <person name="Okada T."/>
            <person name="Watanabe K."/>
        </authorList>
    </citation>
    <scope>NUCLEOTIDE SEQUENCE [LARGE SCALE GENOMIC DNA]</scope>
</reference>
<name>A0AAV3Q912_LITER</name>
<dbReference type="AlphaFoldDB" id="A0AAV3Q912"/>
<comment type="caution">
    <text evidence="1">The sequence shown here is derived from an EMBL/GenBank/DDBJ whole genome shotgun (WGS) entry which is preliminary data.</text>
</comment>
<keyword evidence="2" id="KW-1185">Reference proteome</keyword>
<proteinExistence type="predicted"/>
<accession>A0AAV3Q912</accession>
<sequence length="308" mass="34289">MKTSALSSKSGLCRTSHGRIGPNDVEEGCVGTCADTIAEKQGELDCFLRGVLTSQSKIEPIKLDRNIDRLREADDLYRFQRVRLEWRVNGDKNTAFFHAVAIQRSKSNIITALQGANGVLTFTLSTIHNIAIEFYKQLFSSQSDGRIDITQLSTGGRLNASQVGVLDMRFTLVEVKRCLFSTKGNKASGPDGIPVLFYQHYWDTVGSDQSIGAWWGSKENKRTIHGAAWATLCKEKADGRLGFRDSYDFNLALLCKYASRPGDWSLNWITLLPESFKPATTLMLLFGQCLWDQSQDLLGEVSSLPETC</sequence>
<protein>
    <submittedName>
        <fullName evidence="1">Uncharacterized protein</fullName>
    </submittedName>
</protein>
<evidence type="ECO:0000313" key="2">
    <source>
        <dbReference type="Proteomes" id="UP001454036"/>
    </source>
</evidence>
<evidence type="ECO:0000313" key="1">
    <source>
        <dbReference type="EMBL" id="GAA0158697.1"/>
    </source>
</evidence>
<dbReference type="EMBL" id="BAABME010003411">
    <property type="protein sequence ID" value="GAA0158697.1"/>
    <property type="molecule type" value="Genomic_DNA"/>
</dbReference>
<dbReference type="Proteomes" id="UP001454036">
    <property type="component" value="Unassembled WGS sequence"/>
</dbReference>
<organism evidence="1 2">
    <name type="scientific">Lithospermum erythrorhizon</name>
    <name type="common">Purple gromwell</name>
    <name type="synonym">Lithospermum officinale var. erythrorhizon</name>
    <dbReference type="NCBI Taxonomy" id="34254"/>
    <lineage>
        <taxon>Eukaryota</taxon>
        <taxon>Viridiplantae</taxon>
        <taxon>Streptophyta</taxon>
        <taxon>Embryophyta</taxon>
        <taxon>Tracheophyta</taxon>
        <taxon>Spermatophyta</taxon>
        <taxon>Magnoliopsida</taxon>
        <taxon>eudicotyledons</taxon>
        <taxon>Gunneridae</taxon>
        <taxon>Pentapetalae</taxon>
        <taxon>asterids</taxon>
        <taxon>lamiids</taxon>
        <taxon>Boraginales</taxon>
        <taxon>Boraginaceae</taxon>
        <taxon>Boraginoideae</taxon>
        <taxon>Lithospermeae</taxon>
        <taxon>Lithospermum</taxon>
    </lineage>
</organism>